<dbReference type="AlphaFoldDB" id="A0A6N7YQC1"/>
<evidence type="ECO:0000313" key="2">
    <source>
        <dbReference type="EMBL" id="MTD54088.1"/>
    </source>
</evidence>
<evidence type="ECO:0000313" key="3">
    <source>
        <dbReference type="Proteomes" id="UP000440096"/>
    </source>
</evidence>
<dbReference type="EMBL" id="WMBA01000009">
    <property type="protein sequence ID" value="MTD54088.1"/>
    <property type="molecule type" value="Genomic_DNA"/>
</dbReference>
<proteinExistence type="predicted"/>
<reference evidence="2 3" key="1">
    <citation type="submission" date="2019-11" db="EMBL/GenBank/DDBJ databases">
        <title>Draft genome of Amycolatopsis RM579.</title>
        <authorList>
            <person name="Duangmal K."/>
            <person name="Mingma R."/>
        </authorList>
    </citation>
    <scope>NUCLEOTIDE SEQUENCE [LARGE SCALE GENOMIC DNA]</scope>
    <source>
        <strain evidence="2 3">RM579</strain>
    </source>
</reference>
<protein>
    <submittedName>
        <fullName evidence="2">Uncharacterized protein</fullName>
    </submittedName>
</protein>
<accession>A0A6N7YQC1</accession>
<name>A0A6N7YQC1_9PSEU</name>
<keyword evidence="1" id="KW-0812">Transmembrane</keyword>
<keyword evidence="1" id="KW-0472">Membrane</keyword>
<gene>
    <name evidence="2" type="ORF">GKO32_08885</name>
</gene>
<comment type="caution">
    <text evidence="2">The sequence shown here is derived from an EMBL/GenBank/DDBJ whole genome shotgun (WGS) entry which is preliminary data.</text>
</comment>
<sequence length="205" mass="21343">MVAPQYPPAHGGTAPMPRIPADPVRGRAWLFRSLGLVAVAVVAGLVWWLVRHESAAPLAQPPAKEFAFTAAKGPVASTDCAAKSTDDVKKWFGTHPCLGLSRALYTTSASGAKALVSVVAVTMPTAGDANQLKALADRDGTGNVTDLVRDGTAKISGAPKLLDGQYASRVTGNRVTIVLSAFFDGHQDEATLTRVSTEALNLAPN</sequence>
<dbReference type="Proteomes" id="UP000440096">
    <property type="component" value="Unassembled WGS sequence"/>
</dbReference>
<feature type="transmembrane region" description="Helical" evidence="1">
    <location>
        <begin position="29"/>
        <end position="50"/>
    </location>
</feature>
<organism evidence="2 3">
    <name type="scientific">Amycolatopsis pithecellobii</name>
    <dbReference type="NCBI Taxonomy" id="664692"/>
    <lineage>
        <taxon>Bacteria</taxon>
        <taxon>Bacillati</taxon>
        <taxon>Actinomycetota</taxon>
        <taxon>Actinomycetes</taxon>
        <taxon>Pseudonocardiales</taxon>
        <taxon>Pseudonocardiaceae</taxon>
        <taxon>Amycolatopsis</taxon>
    </lineage>
</organism>
<keyword evidence="1" id="KW-1133">Transmembrane helix</keyword>
<evidence type="ECO:0000256" key="1">
    <source>
        <dbReference type="SAM" id="Phobius"/>
    </source>
</evidence>
<keyword evidence="3" id="KW-1185">Reference proteome</keyword>
<dbReference type="RefSeq" id="WP_312867685.1">
    <property type="nucleotide sequence ID" value="NZ_WMBA01000009.1"/>
</dbReference>